<dbReference type="GO" id="GO:0016020">
    <property type="term" value="C:membrane"/>
    <property type="evidence" value="ECO:0007669"/>
    <property type="project" value="UniProtKB-SubCell"/>
</dbReference>
<comment type="subcellular location">
    <subcellularLocation>
        <location evidence="1">Membrane</location>
        <topology evidence="1">Multi-pass membrane protein</topology>
    </subcellularLocation>
</comment>
<dbReference type="Pfam" id="PF00854">
    <property type="entry name" value="PTR2"/>
    <property type="match status" value="1"/>
</dbReference>
<dbReference type="Gene3D" id="1.20.1250.20">
    <property type="entry name" value="MFS general substrate transporter like domains"/>
    <property type="match status" value="1"/>
</dbReference>
<dbReference type="InterPro" id="IPR000109">
    <property type="entry name" value="POT_fam"/>
</dbReference>
<dbReference type="GO" id="GO:0022857">
    <property type="term" value="F:transmembrane transporter activity"/>
    <property type="evidence" value="ECO:0007669"/>
    <property type="project" value="InterPro"/>
</dbReference>
<evidence type="ECO:0000256" key="1">
    <source>
        <dbReference type="ARBA" id="ARBA00004141"/>
    </source>
</evidence>
<sequence length="347" mass="38596">MVLKSNKESTTVAEGYIKDEPIDGDFKPEIRNKKGASLLTVNHGLATLAFVGVEVNLVLLATRVLNQSNAEAANTFSSDAYLGRYTTCVIFQFVFAIGLAMLSMTTSFLLLKPHGCGKLGFLCDSHSPFEITMFYLSIYLIALGNGAYEPSLATFGSDQFDEQNSQENSSKQSFYSYFYVATNLGSLISETVLAYIQNLGDWSLGFWVSTASAGTAFLMFLSGTMRYRRFKASGNPISRFFQVVVAAWRKSMVEIPLHDDGLFEVHETTTTTHGARKILHTKGFRFLDHAAVITPKTGLTIQNRTTHGAFARLPRIDSGELAVFIWFARRYNRISLERNEGQLIETE</sequence>
<protein>
    <submittedName>
        <fullName evidence="7">Uncharacterized protein</fullName>
    </submittedName>
</protein>
<feature type="transmembrane region" description="Helical" evidence="6">
    <location>
        <begin position="174"/>
        <end position="196"/>
    </location>
</feature>
<gene>
    <name evidence="7" type="ORF">CB5_LOCUS26772</name>
</gene>
<evidence type="ECO:0000256" key="4">
    <source>
        <dbReference type="ARBA" id="ARBA00022989"/>
    </source>
</evidence>
<accession>A0A6V7QKX2</accession>
<evidence type="ECO:0000256" key="6">
    <source>
        <dbReference type="SAM" id="Phobius"/>
    </source>
</evidence>
<dbReference type="PANTHER" id="PTHR11654">
    <property type="entry name" value="OLIGOPEPTIDE TRANSPORTER-RELATED"/>
    <property type="match status" value="1"/>
</dbReference>
<evidence type="ECO:0000256" key="2">
    <source>
        <dbReference type="ARBA" id="ARBA00005982"/>
    </source>
</evidence>
<name>A0A6V7QKX2_ANACO</name>
<keyword evidence="4 6" id="KW-1133">Transmembrane helix</keyword>
<evidence type="ECO:0000256" key="3">
    <source>
        <dbReference type="ARBA" id="ARBA00022692"/>
    </source>
</evidence>
<evidence type="ECO:0000313" key="7">
    <source>
        <dbReference type="EMBL" id="CAD1843561.1"/>
    </source>
</evidence>
<dbReference type="SUPFAM" id="SSF103473">
    <property type="entry name" value="MFS general substrate transporter"/>
    <property type="match status" value="1"/>
</dbReference>
<dbReference type="AlphaFoldDB" id="A0A6V7QKX2"/>
<organism evidence="7">
    <name type="scientific">Ananas comosus var. bracteatus</name>
    <name type="common">red pineapple</name>
    <dbReference type="NCBI Taxonomy" id="296719"/>
    <lineage>
        <taxon>Eukaryota</taxon>
        <taxon>Viridiplantae</taxon>
        <taxon>Streptophyta</taxon>
        <taxon>Embryophyta</taxon>
        <taxon>Tracheophyta</taxon>
        <taxon>Spermatophyta</taxon>
        <taxon>Magnoliopsida</taxon>
        <taxon>Liliopsida</taxon>
        <taxon>Poales</taxon>
        <taxon>Bromeliaceae</taxon>
        <taxon>Bromelioideae</taxon>
        <taxon>Ananas</taxon>
    </lineage>
</organism>
<dbReference type="EMBL" id="LR862137">
    <property type="protein sequence ID" value="CAD1843561.1"/>
    <property type="molecule type" value="Genomic_DNA"/>
</dbReference>
<evidence type="ECO:0000256" key="5">
    <source>
        <dbReference type="ARBA" id="ARBA00023136"/>
    </source>
</evidence>
<proteinExistence type="inferred from homology"/>
<dbReference type="InterPro" id="IPR036259">
    <property type="entry name" value="MFS_trans_sf"/>
</dbReference>
<comment type="similarity">
    <text evidence="2">Belongs to the major facilitator superfamily. Proton-dependent oligopeptide transporter (POT/PTR) (TC 2.A.17) family.</text>
</comment>
<keyword evidence="5 6" id="KW-0472">Membrane</keyword>
<feature type="transmembrane region" description="Helical" evidence="6">
    <location>
        <begin position="202"/>
        <end position="221"/>
    </location>
</feature>
<feature type="transmembrane region" description="Helical" evidence="6">
    <location>
        <begin position="81"/>
        <end position="102"/>
    </location>
</feature>
<keyword evidence="3 6" id="KW-0812">Transmembrane</keyword>
<reference evidence="7" key="1">
    <citation type="submission" date="2020-07" db="EMBL/GenBank/DDBJ databases">
        <authorList>
            <person name="Lin J."/>
        </authorList>
    </citation>
    <scope>NUCLEOTIDE SEQUENCE</scope>
</reference>